<feature type="compositionally biased region" description="Low complexity" evidence="1">
    <location>
        <begin position="179"/>
        <end position="192"/>
    </location>
</feature>
<dbReference type="PANTHER" id="PTHR33332">
    <property type="entry name" value="REVERSE TRANSCRIPTASE DOMAIN-CONTAINING PROTEIN"/>
    <property type="match status" value="1"/>
</dbReference>
<feature type="compositionally biased region" description="Basic and acidic residues" evidence="1">
    <location>
        <begin position="194"/>
        <end position="205"/>
    </location>
</feature>
<evidence type="ECO:0008006" key="4">
    <source>
        <dbReference type="Google" id="ProtNLM"/>
    </source>
</evidence>
<feature type="region of interest" description="Disordered" evidence="1">
    <location>
        <begin position="14"/>
        <end position="69"/>
    </location>
</feature>
<evidence type="ECO:0000313" key="3">
    <source>
        <dbReference type="Proteomes" id="UP001333110"/>
    </source>
</evidence>
<sequence length="912" mass="102649">MGLFLLHLSGVRMHGGSSKRQTQPGQISASQALQHHWKKAREGWERPAWAASSSDHWKMSGKPTEADPAPAWHVPVAEDTLRSERRFSQLARTKDEIATALWYLLFSQGAQAVPSDQKNLAYAPGTSPSAECPSDKLISHGLLAVEDALLRCSPVTSLIFTGTPTRCLEVLYPNGCLGRRSTGTEQGTGSTGPIRDEARPGKEGTQEGQSQTSSLLKKDIAKLQRVYLSATKMVKGARVHGLQRKVEDFGLALPGIRPQIVAWQVQAQHSEKLVHLEGSTKLEPDTGRLGIPIFGHLPDFARQSCRKRAYVYTFYKEMTGSVEEGRVVDLDFSKAFSAVSHNILVDKLMNYGQHKWPMKWIENWLAYWTVKVVIRSMKSSWRTVTIFINDLDDGTECTLSKFADDMKLGGVTDAPDGCAAIQSDLDRLEKWPSRNLMKFQKGRCKVLTDWGSTDWKATWQRRTLGSWWTRTCWTSCSPCCEQLGTVQPGEGNAQGYLISAYKYPTGGCKEDGARVPSVVLSERTGGDMHKLKHGTFCLNIRKHFFYCGDGQTLAQVAQRGCGVSALETFKIQLDMGSVLGPVLFHTFINDLDNGIECTLSKFADNTKLGGSVDLLEGRKALQWDLDRLDRWALANCMGFNKSKCWVLHLGHSNPMQRYRLGEEWLESCPGEKDLGVLANSQLNMSQQCAQVAKKANGILACIKNSMASRTREVIVPLYSALVRLHLESCVQFWAPHYKRDIEVLERVQRRATKLVKGLEHKSDEERLRELGLFSLQKRRLRGDLIALYSYLKGGCREVGVGLFSQGRFRLDIRKNFFTERVVKHWNRLPREVVESPSLRGKTCRCGTCLVVDLAVLGSWLDSMILRVFSNLNDSVILLLYVWREEQGEERKKKNNYLWIPRIKSKLQQPYLS</sequence>
<comment type="caution">
    <text evidence="2">The sequence shown here is derived from an EMBL/GenBank/DDBJ whole genome shotgun (WGS) entry which is preliminary data.</text>
</comment>
<organism evidence="2 3">
    <name type="scientific">Mycteria americana</name>
    <name type="common">Wood stork</name>
    <dbReference type="NCBI Taxonomy" id="33587"/>
    <lineage>
        <taxon>Eukaryota</taxon>
        <taxon>Metazoa</taxon>
        <taxon>Chordata</taxon>
        <taxon>Craniata</taxon>
        <taxon>Vertebrata</taxon>
        <taxon>Euteleostomi</taxon>
        <taxon>Archelosauria</taxon>
        <taxon>Archosauria</taxon>
        <taxon>Dinosauria</taxon>
        <taxon>Saurischia</taxon>
        <taxon>Theropoda</taxon>
        <taxon>Coelurosauria</taxon>
        <taxon>Aves</taxon>
        <taxon>Neognathae</taxon>
        <taxon>Neoaves</taxon>
        <taxon>Aequornithes</taxon>
        <taxon>Ciconiiformes</taxon>
        <taxon>Ciconiidae</taxon>
        <taxon>Mycteria</taxon>
    </lineage>
</organism>
<feature type="region of interest" description="Disordered" evidence="1">
    <location>
        <begin position="179"/>
        <end position="214"/>
    </location>
</feature>
<dbReference type="AlphaFoldDB" id="A0AAN7NT18"/>
<keyword evidence="3" id="KW-1185">Reference proteome</keyword>
<proteinExistence type="predicted"/>
<dbReference type="EMBL" id="JAUNZN010000001">
    <property type="protein sequence ID" value="KAK4830954.1"/>
    <property type="molecule type" value="Genomic_DNA"/>
</dbReference>
<feature type="compositionally biased region" description="Polar residues" evidence="1">
    <location>
        <begin position="18"/>
        <end position="33"/>
    </location>
</feature>
<dbReference type="Proteomes" id="UP001333110">
    <property type="component" value="Unassembled WGS sequence"/>
</dbReference>
<evidence type="ECO:0000256" key="1">
    <source>
        <dbReference type="SAM" id="MobiDB-lite"/>
    </source>
</evidence>
<evidence type="ECO:0000313" key="2">
    <source>
        <dbReference type="EMBL" id="KAK4830954.1"/>
    </source>
</evidence>
<accession>A0AAN7NT18</accession>
<name>A0AAN7NT18_MYCAM</name>
<protein>
    <recommendedName>
        <fullName evidence="4">Reverse transcriptase domain-containing protein</fullName>
    </recommendedName>
</protein>
<reference evidence="2 3" key="1">
    <citation type="journal article" date="2023" name="J. Hered.">
        <title>Chromosome-level genome of the wood stork (Mycteria americana) provides insight into avian chromosome evolution.</title>
        <authorList>
            <person name="Flamio R. Jr."/>
            <person name="Ramstad K.M."/>
        </authorList>
    </citation>
    <scope>NUCLEOTIDE SEQUENCE [LARGE SCALE GENOMIC DNA]</scope>
    <source>
        <strain evidence="2">JAX WOST 10</strain>
    </source>
</reference>
<gene>
    <name evidence="2" type="ORF">QYF61_014413</name>
</gene>